<dbReference type="RefSeq" id="WP_189061944.1">
    <property type="nucleotide sequence ID" value="NZ_BMMK01000057.1"/>
</dbReference>
<reference evidence="2" key="1">
    <citation type="journal article" date="2014" name="Int. J. Syst. Evol. Microbiol.">
        <title>Complete genome sequence of Corynebacterium casei LMG S-19264T (=DSM 44701T), isolated from a smear-ripened cheese.</title>
        <authorList>
            <consortium name="US DOE Joint Genome Institute (JGI-PGF)"/>
            <person name="Walter F."/>
            <person name="Albersmeier A."/>
            <person name="Kalinowski J."/>
            <person name="Ruckert C."/>
        </authorList>
    </citation>
    <scope>NUCLEOTIDE SEQUENCE</scope>
    <source>
        <strain evidence="2">CGMCC 4.5737</strain>
    </source>
</reference>
<protein>
    <submittedName>
        <fullName evidence="2">Uncharacterized protein</fullName>
    </submittedName>
</protein>
<dbReference type="EMBL" id="BMMK01000057">
    <property type="protein sequence ID" value="GGM82623.1"/>
    <property type="molecule type" value="Genomic_DNA"/>
</dbReference>
<reference evidence="2" key="2">
    <citation type="submission" date="2020-09" db="EMBL/GenBank/DDBJ databases">
        <authorList>
            <person name="Sun Q."/>
            <person name="Zhou Y."/>
        </authorList>
    </citation>
    <scope>NUCLEOTIDE SEQUENCE</scope>
    <source>
        <strain evidence="2">CGMCC 4.5737</strain>
    </source>
</reference>
<proteinExistence type="predicted"/>
<evidence type="ECO:0000256" key="1">
    <source>
        <dbReference type="SAM" id="MobiDB-lite"/>
    </source>
</evidence>
<feature type="region of interest" description="Disordered" evidence="1">
    <location>
        <begin position="178"/>
        <end position="204"/>
    </location>
</feature>
<feature type="region of interest" description="Disordered" evidence="1">
    <location>
        <begin position="299"/>
        <end position="325"/>
    </location>
</feature>
<organism evidence="2 3">
    <name type="scientific">Longimycelium tulufanense</name>
    <dbReference type="NCBI Taxonomy" id="907463"/>
    <lineage>
        <taxon>Bacteria</taxon>
        <taxon>Bacillati</taxon>
        <taxon>Actinomycetota</taxon>
        <taxon>Actinomycetes</taxon>
        <taxon>Pseudonocardiales</taxon>
        <taxon>Pseudonocardiaceae</taxon>
        <taxon>Longimycelium</taxon>
    </lineage>
</organism>
<dbReference type="Proteomes" id="UP000637578">
    <property type="component" value="Unassembled WGS sequence"/>
</dbReference>
<feature type="region of interest" description="Disordered" evidence="1">
    <location>
        <begin position="120"/>
        <end position="144"/>
    </location>
</feature>
<dbReference type="AlphaFoldDB" id="A0A8J3CIK3"/>
<gene>
    <name evidence="2" type="ORF">GCM10012275_61500</name>
</gene>
<comment type="caution">
    <text evidence="2">The sequence shown here is derived from an EMBL/GenBank/DDBJ whole genome shotgun (WGS) entry which is preliminary data.</text>
</comment>
<feature type="compositionally biased region" description="Basic residues" evidence="1">
    <location>
        <begin position="316"/>
        <end position="325"/>
    </location>
</feature>
<evidence type="ECO:0000313" key="3">
    <source>
        <dbReference type="Proteomes" id="UP000637578"/>
    </source>
</evidence>
<evidence type="ECO:0000313" key="2">
    <source>
        <dbReference type="EMBL" id="GGM82623.1"/>
    </source>
</evidence>
<accession>A0A8J3CIK3</accession>
<sequence>MDNYRARWPGRVVPGTDADIAAAVTELCRRADWPLDPLSTRALARVLEPFFHHGWCVDALITALDRTPDQQRKAPWRAEGGDLAAFVVRRLRAWTLDPDTSPTVIPLDPPIRAMTPTEWHAKTAHRRRDTSPDRTRRKLTATGQQARAQALRHAHGRQHSIVDRIRESEQRQQNALARLDELLPPTTRHASAAAPATPRRQADRHLATYATRTARIVGDPAVRRALDALGTHDEHPATTLRVLINAITDARQRTALDTLATLGPAAITMDDHTQQMLTAIAHALHHGLSVEDTLDLLRPHLPAHPQPAEPPSTTQPRRHTPLSSR</sequence>
<name>A0A8J3CIK3_9PSEU</name>
<keyword evidence="3" id="KW-1185">Reference proteome</keyword>